<keyword evidence="2" id="KW-0813">Transport</keyword>
<dbReference type="PANTHER" id="PTHR45649">
    <property type="entry name" value="AMINO-ACID PERMEASE BAT1"/>
    <property type="match status" value="1"/>
</dbReference>
<comment type="subcellular location">
    <subcellularLocation>
        <location evidence="1">Membrane</location>
        <topology evidence="1">Multi-pass membrane protein</topology>
    </subcellularLocation>
</comment>
<keyword evidence="8" id="KW-1185">Reference proteome</keyword>
<organism evidence="7 8">
    <name type="scientific">Botryotinia fuckeliana (strain B05.10)</name>
    <name type="common">Noble rot fungus</name>
    <name type="synonym">Botrytis cinerea</name>
    <dbReference type="NCBI Taxonomy" id="332648"/>
    <lineage>
        <taxon>Eukaryota</taxon>
        <taxon>Fungi</taxon>
        <taxon>Dikarya</taxon>
        <taxon>Ascomycota</taxon>
        <taxon>Pezizomycotina</taxon>
        <taxon>Leotiomycetes</taxon>
        <taxon>Helotiales</taxon>
        <taxon>Sclerotiniaceae</taxon>
        <taxon>Botrytis</taxon>
    </lineage>
</organism>
<dbReference type="KEGG" id="bfu:BCIN_11g02890"/>
<dbReference type="AlphaFoldDB" id="A0A384JXJ3"/>
<proteinExistence type="predicted"/>
<dbReference type="PANTHER" id="PTHR45649:SF7">
    <property type="entry name" value="CHOLINE TRANSPORT PROTEIN"/>
    <property type="match status" value="1"/>
</dbReference>
<evidence type="ECO:0000256" key="1">
    <source>
        <dbReference type="ARBA" id="ARBA00004141"/>
    </source>
</evidence>
<feature type="transmembrane region" description="Helical" evidence="6">
    <location>
        <begin position="476"/>
        <end position="494"/>
    </location>
</feature>
<feature type="transmembrane region" description="Helical" evidence="6">
    <location>
        <begin position="238"/>
        <end position="259"/>
    </location>
</feature>
<evidence type="ECO:0000256" key="3">
    <source>
        <dbReference type="ARBA" id="ARBA00022692"/>
    </source>
</evidence>
<name>A0A384JXJ3_BOTFB</name>
<feature type="transmembrane region" description="Helical" evidence="6">
    <location>
        <begin position="119"/>
        <end position="146"/>
    </location>
</feature>
<dbReference type="InterPro" id="IPR002293">
    <property type="entry name" value="AA/rel_permease1"/>
</dbReference>
<reference evidence="7 8" key="2">
    <citation type="journal article" date="2012" name="Eukaryot. Cell">
        <title>Genome update of Botrytis cinerea strains B05.10 and T4.</title>
        <authorList>
            <person name="Staats M."/>
            <person name="van Kan J.A."/>
        </authorList>
    </citation>
    <scope>NUCLEOTIDE SEQUENCE [LARGE SCALE GENOMIC DNA]</scope>
    <source>
        <strain evidence="7 8">B05.10</strain>
    </source>
</reference>
<feature type="transmembrane region" description="Helical" evidence="6">
    <location>
        <begin position="405"/>
        <end position="425"/>
    </location>
</feature>
<evidence type="ECO:0000256" key="5">
    <source>
        <dbReference type="ARBA" id="ARBA00023136"/>
    </source>
</evidence>
<dbReference type="GO" id="GO:0015101">
    <property type="term" value="F:organic cation transmembrane transporter activity"/>
    <property type="evidence" value="ECO:0007669"/>
    <property type="project" value="UniProtKB-ARBA"/>
</dbReference>
<feature type="transmembrane region" description="Helical" evidence="6">
    <location>
        <begin position="46"/>
        <end position="68"/>
    </location>
</feature>
<feature type="transmembrane region" description="Helical" evidence="6">
    <location>
        <begin position="445"/>
        <end position="464"/>
    </location>
</feature>
<dbReference type="PIRSF" id="PIRSF006060">
    <property type="entry name" value="AA_transporter"/>
    <property type="match status" value="1"/>
</dbReference>
<dbReference type="VEuPathDB" id="FungiDB:Bcin11g02890"/>
<feature type="transmembrane region" description="Helical" evidence="6">
    <location>
        <begin position="74"/>
        <end position="98"/>
    </location>
</feature>
<dbReference type="EMBL" id="CP009815">
    <property type="protein sequence ID" value="ATZ54977.1"/>
    <property type="molecule type" value="Genomic_DNA"/>
</dbReference>
<dbReference type="FunFam" id="1.20.1740.10:FF:000046">
    <property type="entry name" value="Amino-acid permease, putative"/>
    <property type="match status" value="1"/>
</dbReference>
<reference evidence="7 8" key="3">
    <citation type="journal article" date="2017" name="Mol. Plant Pathol.">
        <title>A gapless genome sequence of the fungus Botrytis cinerea.</title>
        <authorList>
            <person name="Van Kan J.A."/>
            <person name="Stassen J.H."/>
            <person name="Mosbach A."/>
            <person name="Van Der Lee T.A."/>
            <person name="Faino L."/>
            <person name="Farmer A.D."/>
            <person name="Papasotiriou D.G."/>
            <person name="Zhou S."/>
            <person name="Seidl M.F."/>
            <person name="Cottam E."/>
            <person name="Edel D."/>
            <person name="Hahn M."/>
            <person name="Schwartz D.C."/>
            <person name="Dietrich R.A."/>
            <person name="Widdison S."/>
            <person name="Scalliet G."/>
        </authorList>
    </citation>
    <scope>NUCLEOTIDE SEQUENCE [LARGE SCALE GENOMIC DNA]</scope>
    <source>
        <strain evidence="7 8">B05.10</strain>
    </source>
</reference>
<dbReference type="Gene3D" id="1.20.1740.10">
    <property type="entry name" value="Amino acid/polyamine transporter I"/>
    <property type="match status" value="1"/>
</dbReference>
<feature type="transmembrane region" description="Helical" evidence="6">
    <location>
        <begin position="166"/>
        <end position="185"/>
    </location>
</feature>
<dbReference type="GO" id="GO:0016020">
    <property type="term" value="C:membrane"/>
    <property type="evidence" value="ECO:0007669"/>
    <property type="project" value="UniProtKB-SubCell"/>
</dbReference>
<evidence type="ECO:0000256" key="4">
    <source>
        <dbReference type="ARBA" id="ARBA00022989"/>
    </source>
</evidence>
<feature type="transmembrane region" description="Helical" evidence="6">
    <location>
        <begin position="192"/>
        <end position="211"/>
    </location>
</feature>
<evidence type="ECO:0000313" key="7">
    <source>
        <dbReference type="EMBL" id="ATZ54977.1"/>
    </source>
</evidence>
<keyword evidence="4 6" id="KW-1133">Transmembrane helix</keyword>
<feature type="transmembrane region" description="Helical" evidence="6">
    <location>
        <begin position="325"/>
        <end position="348"/>
    </location>
</feature>
<evidence type="ECO:0000256" key="6">
    <source>
        <dbReference type="SAM" id="Phobius"/>
    </source>
</evidence>
<keyword evidence="5 6" id="KW-0472">Membrane</keyword>
<sequence>MDIPKLDDVSSPNVTIYEPDLIPNARTSQDSGANHDMRRKFTLWSILGEGFSLTNSWFGISSALITGIDSGGPALFVYGIPLVAFVSVFVGCSLSELASAMPNAAGQHFWVMELAPKRYARPLSFVTGYCAWAGSLFASASVSLAVASAAVGCWQLNHSDFIIHEVHIFVAYQIVNLFTFLFNCYGRILPTLGTITLYMSLISFGIILLFVPSQAPTHQDVKFVFATFINNTGWSNNGIAFIVGLVNANWAFSCLDSAVHLAEEAHQPEVVIPISIMATIAIGFTTAWFFVIAMFFSLNNFDAVVGTFTKVPILELFYQSVGNRYAAIFLESLIMATGIGCLVACHTLQSRLCWTFARDGGVPFHRSFAKINATLDVPFRAHVMSATVVAILGCLYLLSTTAFNSMVIGCIVLPYISYSIPLLCLLHKGRDKISHGPFWLGKFGYFANIVTIVWTLFALIMFSFPINLPVTASNMNYISVIYCIFACIIGIDWISRGRLQYRYKLYEELQTDYESGESLLHNHSS</sequence>
<protein>
    <submittedName>
        <fullName evidence="7">Bchnm1</fullName>
    </submittedName>
</protein>
<feature type="transmembrane region" description="Helical" evidence="6">
    <location>
        <begin position="379"/>
        <end position="399"/>
    </location>
</feature>
<dbReference type="Proteomes" id="UP000001798">
    <property type="component" value="Chromosome 11"/>
</dbReference>
<accession>A0A384JXJ3</accession>
<dbReference type="OrthoDB" id="2417308at2759"/>
<dbReference type="RefSeq" id="XP_024551723.1">
    <property type="nucleotide sequence ID" value="XM_024695921.1"/>
</dbReference>
<evidence type="ECO:0000256" key="2">
    <source>
        <dbReference type="ARBA" id="ARBA00022448"/>
    </source>
</evidence>
<keyword evidence="3 6" id="KW-0812">Transmembrane</keyword>
<feature type="transmembrane region" description="Helical" evidence="6">
    <location>
        <begin position="271"/>
        <end position="296"/>
    </location>
</feature>
<dbReference type="Pfam" id="PF13520">
    <property type="entry name" value="AA_permease_2"/>
    <property type="match status" value="1"/>
</dbReference>
<gene>
    <name evidence="7" type="primary">Bchnm1</name>
    <name evidence="7" type="ORF">BCIN_11g02890</name>
</gene>
<reference evidence="7 8" key="1">
    <citation type="journal article" date="2011" name="PLoS Genet.">
        <title>Genomic analysis of the necrotrophic fungal pathogens Sclerotinia sclerotiorum and Botrytis cinerea.</title>
        <authorList>
            <person name="Amselem J."/>
            <person name="Cuomo C.A."/>
            <person name="van Kan J.A."/>
            <person name="Viaud M."/>
            <person name="Benito E.P."/>
            <person name="Couloux A."/>
            <person name="Coutinho P.M."/>
            <person name="de Vries R.P."/>
            <person name="Dyer P.S."/>
            <person name="Fillinger S."/>
            <person name="Fournier E."/>
            <person name="Gout L."/>
            <person name="Hahn M."/>
            <person name="Kohn L."/>
            <person name="Lapalu N."/>
            <person name="Plummer K.M."/>
            <person name="Pradier J.M."/>
            <person name="Quevillon E."/>
            <person name="Sharon A."/>
            <person name="Simon A."/>
            <person name="ten Have A."/>
            <person name="Tudzynski B."/>
            <person name="Tudzynski P."/>
            <person name="Wincker P."/>
            <person name="Andrew M."/>
            <person name="Anthouard V."/>
            <person name="Beever R.E."/>
            <person name="Beffa R."/>
            <person name="Benoit I."/>
            <person name="Bouzid O."/>
            <person name="Brault B."/>
            <person name="Chen Z."/>
            <person name="Choquer M."/>
            <person name="Collemare J."/>
            <person name="Cotton P."/>
            <person name="Danchin E.G."/>
            <person name="Da Silva C."/>
            <person name="Gautier A."/>
            <person name="Giraud C."/>
            <person name="Giraud T."/>
            <person name="Gonzalez C."/>
            <person name="Grossetete S."/>
            <person name="Guldener U."/>
            <person name="Henrissat B."/>
            <person name="Howlett B.J."/>
            <person name="Kodira C."/>
            <person name="Kretschmer M."/>
            <person name="Lappartient A."/>
            <person name="Leroch M."/>
            <person name="Levis C."/>
            <person name="Mauceli E."/>
            <person name="Neuveglise C."/>
            <person name="Oeser B."/>
            <person name="Pearson M."/>
            <person name="Poulain J."/>
            <person name="Poussereau N."/>
            <person name="Quesneville H."/>
            <person name="Rascle C."/>
            <person name="Schumacher J."/>
            <person name="Segurens B."/>
            <person name="Sexton A."/>
            <person name="Silva E."/>
            <person name="Sirven C."/>
            <person name="Soanes D.M."/>
            <person name="Talbot N.J."/>
            <person name="Templeton M."/>
            <person name="Yandava C."/>
            <person name="Yarden O."/>
            <person name="Zeng Q."/>
            <person name="Rollins J.A."/>
            <person name="Lebrun M.H."/>
            <person name="Dickman M."/>
        </authorList>
    </citation>
    <scope>NUCLEOTIDE SEQUENCE [LARGE SCALE GENOMIC DNA]</scope>
    <source>
        <strain evidence="7 8">B05.10</strain>
    </source>
</reference>
<evidence type="ECO:0000313" key="8">
    <source>
        <dbReference type="Proteomes" id="UP000001798"/>
    </source>
</evidence>
<dbReference type="GeneID" id="5437333"/>